<reference evidence="1 2" key="1">
    <citation type="journal article" date="2014" name="Genome Announc.">
        <title>Draft Genome Sequence of Lutibaculum baratangense Strain AMV1T, Isolated from a Mud Volcano in Andamans, India.</title>
        <authorList>
            <person name="Singh A."/>
            <person name="Sreenivas A."/>
            <person name="Sathyanarayana Reddy G."/>
            <person name="Pinnaka A.K."/>
            <person name="Shivaji S."/>
        </authorList>
    </citation>
    <scope>NUCLEOTIDE SEQUENCE [LARGE SCALE GENOMIC DNA]</scope>
    <source>
        <strain evidence="1 2">AMV1</strain>
    </source>
</reference>
<evidence type="ECO:0000313" key="2">
    <source>
        <dbReference type="Proteomes" id="UP000017819"/>
    </source>
</evidence>
<dbReference type="InterPro" id="IPR009758">
    <property type="entry name" value="DUF1326"/>
</dbReference>
<keyword evidence="2" id="KW-1185">Reference proteome</keyword>
<dbReference type="PIRSF" id="PIRSF033303">
    <property type="entry name" value="UCP033303"/>
    <property type="match status" value="1"/>
</dbReference>
<dbReference type="Proteomes" id="UP000017819">
    <property type="component" value="Unassembled WGS sequence"/>
</dbReference>
<dbReference type="AlphaFoldDB" id="V4RHP1"/>
<name>V4RHP1_9HYPH</name>
<evidence type="ECO:0008006" key="3">
    <source>
        <dbReference type="Google" id="ProtNLM"/>
    </source>
</evidence>
<proteinExistence type="predicted"/>
<evidence type="ECO:0000313" key="1">
    <source>
        <dbReference type="EMBL" id="ESR22785.1"/>
    </source>
</evidence>
<dbReference type="STRING" id="631454.N177_3922"/>
<dbReference type="EMBL" id="AWXZ01000040">
    <property type="protein sequence ID" value="ESR22785.1"/>
    <property type="molecule type" value="Genomic_DNA"/>
</dbReference>
<gene>
    <name evidence="1" type="ORF">N177_3922</name>
</gene>
<organism evidence="1 2">
    <name type="scientific">Lutibaculum baratangense AMV1</name>
    <dbReference type="NCBI Taxonomy" id="631454"/>
    <lineage>
        <taxon>Bacteria</taxon>
        <taxon>Pseudomonadati</taxon>
        <taxon>Pseudomonadota</taxon>
        <taxon>Alphaproteobacteria</taxon>
        <taxon>Hyphomicrobiales</taxon>
        <taxon>Tepidamorphaceae</taxon>
        <taxon>Lutibaculum</taxon>
    </lineage>
</organism>
<comment type="caution">
    <text evidence="1">The sequence shown here is derived from an EMBL/GenBank/DDBJ whole genome shotgun (WGS) entry which is preliminary data.</text>
</comment>
<protein>
    <recommendedName>
        <fullName evidence="3">DUF1326 domain-containing protein</fullName>
    </recommendedName>
</protein>
<dbReference type="PATRIC" id="fig|631454.5.peg.3874"/>
<dbReference type="eggNOG" id="COG5588">
    <property type="taxonomic scope" value="Bacteria"/>
</dbReference>
<dbReference type="InterPro" id="IPR014581">
    <property type="entry name" value="UCP033303"/>
</dbReference>
<dbReference type="Pfam" id="PF07040">
    <property type="entry name" value="DUF1326"/>
    <property type="match status" value="1"/>
</dbReference>
<accession>V4RHP1</accession>
<sequence>MVAVIIEKGHHGDVRLDGLRIAAIATWPGAIHEGHGAIVPIVDERASAEQREALLRIMSGEDTEPGATFFQVFSTTFETIHEPVFAPIDLEVDVQGRLARLSVPGWIDARGEPIRNPVTGEAHQARIDLPHGFEYSIAEVGRGWAKTAGPISHALDDSHAHFAELHMTQSGVVR</sequence>